<feature type="compositionally biased region" description="Basic and acidic residues" evidence="13">
    <location>
        <begin position="588"/>
        <end position="599"/>
    </location>
</feature>
<comment type="pathway">
    <text evidence="3">Protein modification; protein ubiquitination.</text>
</comment>
<feature type="compositionally biased region" description="Basic and acidic residues" evidence="13">
    <location>
        <begin position="356"/>
        <end position="369"/>
    </location>
</feature>
<dbReference type="InterPro" id="IPR013083">
    <property type="entry name" value="Znf_RING/FYVE/PHD"/>
</dbReference>
<dbReference type="AlphaFoldDB" id="A0A9W9Z0C0"/>
<feature type="compositionally biased region" description="Low complexity" evidence="13">
    <location>
        <begin position="344"/>
        <end position="355"/>
    </location>
</feature>
<keyword evidence="10" id="KW-0862">Zinc</keyword>
<dbReference type="Pfam" id="PF25447">
    <property type="entry name" value="RING_ZNF598"/>
    <property type="match status" value="1"/>
</dbReference>
<dbReference type="InterPro" id="IPR056437">
    <property type="entry name" value="Znf-C2H2_ZNF598/HEL2"/>
</dbReference>
<dbReference type="InterPro" id="IPR013087">
    <property type="entry name" value="Znf_C2H2_type"/>
</dbReference>
<dbReference type="GO" id="GO:0043022">
    <property type="term" value="F:ribosome binding"/>
    <property type="evidence" value="ECO:0007669"/>
    <property type="project" value="TreeGrafter"/>
</dbReference>
<dbReference type="GO" id="GO:0072344">
    <property type="term" value="P:rescue of stalled ribosome"/>
    <property type="evidence" value="ECO:0007669"/>
    <property type="project" value="InterPro"/>
</dbReference>
<keyword evidence="5" id="KW-0963">Cytoplasm</keyword>
<dbReference type="OrthoDB" id="3838338at2759"/>
<evidence type="ECO:0000256" key="9">
    <source>
        <dbReference type="ARBA" id="ARBA00022771"/>
    </source>
</evidence>
<evidence type="ECO:0000256" key="10">
    <source>
        <dbReference type="ARBA" id="ARBA00022833"/>
    </source>
</evidence>
<dbReference type="PROSITE" id="PS50089">
    <property type="entry name" value="ZF_RING_2"/>
    <property type="match status" value="1"/>
</dbReference>
<evidence type="ECO:0000256" key="6">
    <source>
        <dbReference type="ARBA" id="ARBA00022553"/>
    </source>
</evidence>
<dbReference type="InterPro" id="IPR001841">
    <property type="entry name" value="Znf_RING"/>
</dbReference>
<comment type="catalytic activity">
    <reaction evidence="1">
        <text>S-ubiquitinyl-[E2 ubiquitin-conjugating enzyme]-L-cysteine + [acceptor protein]-L-lysine = [E2 ubiquitin-conjugating enzyme]-L-cysteine + N(6)-ubiquitinyl-[acceptor protein]-L-lysine.</text>
        <dbReference type="EC" id="2.3.2.27"/>
    </reaction>
</comment>
<comment type="subcellular location">
    <subcellularLocation>
        <location evidence="2">Cytoplasm</location>
    </subcellularLocation>
</comment>
<keyword evidence="7" id="KW-0808">Transferase</keyword>
<keyword evidence="8" id="KW-0479">Metal-binding</keyword>
<evidence type="ECO:0000256" key="12">
    <source>
        <dbReference type="PROSITE-ProRule" id="PRU00175"/>
    </source>
</evidence>
<dbReference type="GO" id="GO:0061630">
    <property type="term" value="F:ubiquitin protein ligase activity"/>
    <property type="evidence" value="ECO:0007669"/>
    <property type="project" value="UniProtKB-EC"/>
</dbReference>
<feature type="region of interest" description="Disordered" evidence="13">
    <location>
        <begin position="588"/>
        <end position="618"/>
    </location>
</feature>
<organism evidence="15 16">
    <name type="scientific">Desmophyllum pertusum</name>
    <dbReference type="NCBI Taxonomy" id="174260"/>
    <lineage>
        <taxon>Eukaryota</taxon>
        <taxon>Metazoa</taxon>
        <taxon>Cnidaria</taxon>
        <taxon>Anthozoa</taxon>
        <taxon>Hexacorallia</taxon>
        <taxon>Scleractinia</taxon>
        <taxon>Caryophylliina</taxon>
        <taxon>Caryophylliidae</taxon>
        <taxon>Desmophyllum</taxon>
    </lineage>
</organism>
<dbReference type="Gene3D" id="3.30.40.10">
    <property type="entry name" value="Zinc/RING finger domain, C3HC4 (zinc finger)"/>
    <property type="match status" value="1"/>
</dbReference>
<evidence type="ECO:0000256" key="1">
    <source>
        <dbReference type="ARBA" id="ARBA00000900"/>
    </source>
</evidence>
<feature type="compositionally biased region" description="Basic and acidic residues" evidence="13">
    <location>
        <begin position="296"/>
        <end position="315"/>
    </location>
</feature>
<dbReference type="CDD" id="cd16615">
    <property type="entry name" value="RING-HC_ZNF598"/>
    <property type="match status" value="1"/>
</dbReference>
<evidence type="ECO:0000256" key="3">
    <source>
        <dbReference type="ARBA" id="ARBA00004906"/>
    </source>
</evidence>
<dbReference type="Proteomes" id="UP001163046">
    <property type="component" value="Unassembled WGS sequence"/>
</dbReference>
<dbReference type="Pfam" id="PF23230">
    <property type="entry name" value="zf-C2H2_13"/>
    <property type="match status" value="1"/>
</dbReference>
<dbReference type="SUPFAM" id="SSF57850">
    <property type="entry name" value="RING/U-box"/>
    <property type="match status" value="1"/>
</dbReference>
<keyword evidence="9 12" id="KW-0863">Zinc-finger</keyword>
<keyword evidence="16" id="KW-1185">Reference proteome</keyword>
<name>A0A9W9Z0C0_9CNID</name>
<feature type="region of interest" description="Disordered" evidence="13">
    <location>
        <begin position="273"/>
        <end position="373"/>
    </location>
</feature>
<feature type="region of interest" description="Disordered" evidence="13">
    <location>
        <begin position="394"/>
        <end position="419"/>
    </location>
</feature>
<evidence type="ECO:0000259" key="14">
    <source>
        <dbReference type="PROSITE" id="PS50089"/>
    </source>
</evidence>
<evidence type="ECO:0000256" key="11">
    <source>
        <dbReference type="ARBA" id="ARBA00035113"/>
    </source>
</evidence>
<evidence type="ECO:0000256" key="8">
    <source>
        <dbReference type="ARBA" id="ARBA00022723"/>
    </source>
</evidence>
<comment type="caution">
    <text evidence="15">The sequence shown here is derived from an EMBL/GenBank/DDBJ whole genome shotgun (WGS) entry which is preliminary data.</text>
</comment>
<dbReference type="InterPro" id="IPR044288">
    <property type="entry name" value="ZNF598/HEL2"/>
</dbReference>
<accession>A0A9W9Z0C0</accession>
<dbReference type="PANTHER" id="PTHR22938">
    <property type="entry name" value="ZINC FINGER PROTEIN 598"/>
    <property type="match status" value="1"/>
</dbReference>
<dbReference type="SMART" id="SM00355">
    <property type="entry name" value="ZnF_C2H2"/>
    <property type="match status" value="4"/>
</dbReference>
<dbReference type="InterPro" id="IPR041888">
    <property type="entry name" value="RING-HC_ZNF598/HEL2"/>
</dbReference>
<proteinExistence type="inferred from homology"/>
<gene>
    <name evidence="15" type="ORF">OS493_017969</name>
</gene>
<dbReference type="Pfam" id="PF23202">
    <property type="entry name" value="PAH_ZNF598"/>
    <property type="match status" value="1"/>
</dbReference>
<dbReference type="EC" id="2.3.2.27" evidence="4"/>
<dbReference type="GO" id="GO:0005737">
    <property type="term" value="C:cytoplasm"/>
    <property type="evidence" value="ECO:0007669"/>
    <property type="project" value="UniProtKB-SubCell"/>
</dbReference>
<reference evidence="15" key="1">
    <citation type="submission" date="2023-01" db="EMBL/GenBank/DDBJ databases">
        <title>Genome assembly of the deep-sea coral Lophelia pertusa.</title>
        <authorList>
            <person name="Herrera S."/>
            <person name="Cordes E."/>
        </authorList>
    </citation>
    <scope>NUCLEOTIDE SEQUENCE</scope>
    <source>
        <strain evidence="15">USNM1676648</strain>
        <tissue evidence="15">Polyp</tissue>
    </source>
</reference>
<dbReference type="EMBL" id="MU826835">
    <property type="protein sequence ID" value="KAJ7372695.1"/>
    <property type="molecule type" value="Genomic_DNA"/>
</dbReference>
<dbReference type="GO" id="GO:0016567">
    <property type="term" value="P:protein ubiquitination"/>
    <property type="evidence" value="ECO:0007669"/>
    <property type="project" value="TreeGrafter"/>
</dbReference>
<evidence type="ECO:0000256" key="2">
    <source>
        <dbReference type="ARBA" id="ARBA00004496"/>
    </source>
</evidence>
<feature type="domain" description="RING-type" evidence="14">
    <location>
        <begin position="14"/>
        <end position="54"/>
    </location>
</feature>
<comment type="similarity">
    <text evidence="11">Belongs to the ZNF598/HEL2 family.</text>
</comment>
<dbReference type="PANTHER" id="PTHR22938:SF0">
    <property type="entry name" value="E3 UBIQUITIN-PROTEIN LIGASE ZNF598"/>
    <property type="match status" value="1"/>
</dbReference>
<evidence type="ECO:0000256" key="5">
    <source>
        <dbReference type="ARBA" id="ARBA00022490"/>
    </source>
</evidence>
<evidence type="ECO:0000313" key="16">
    <source>
        <dbReference type="Proteomes" id="UP001163046"/>
    </source>
</evidence>
<keyword evidence="6" id="KW-0597">Phosphoprotein</keyword>
<protein>
    <recommendedName>
        <fullName evidence="4">RING-type E3 ubiquitin transferase</fullName>
        <ecNumber evidence="4">2.3.2.27</ecNumber>
    </recommendedName>
</protein>
<sequence length="666" mass="75522">MNSKLARRDSVLVCVVCCEDVEFFAIGACDHPVCHKCCVRMRVLGKETYCPVCRTELQQVFLTKDNISFVKLAARRGSFVSDRRHGICYQQREIQVKVRELMEHRCQFCPDRAPDRYLDRLRDHMKRDHEKFYCDICVANLQKFSCELKVYTRPELARHRRVGDTDDKAYKGHPLCEFCDNRHLDNDELHKHLRKDHFWCHFCERDGSQDYYSNYPSLRIHFRDFHFLCEEEDCVNEQFTSVFRTKVDIQAHRAAKHSGKLTKAQARQARQLDVDITFAPRPRPQANQGSVLTGRDFAEVRTSEQRKGKREKGGNRGDASVPNRKETQDLQTAMALSLSESTDDPSQLPSPSSKPQDPKKYKPEAKDTTGELPANETEALTQFPALLGSLEVTSVGDVSKDSKRSRKPPLYGKPASAAQLHSVDEFPTLAASTQIPEQSPAMPPGFATAVRQPPSLSVTQQTYRAKPPPGFQMPIPATVKEKVKENVAPFQEVLVPKPEVKMNNSIQKRNQALVEKIRGLLSHDKSKFDEFKALSGKFRQNACSAKEYYAHCCELFGSNISQVFSELVDLLPDPERRKELLIAHQDAKISAKQRGDNKNKANKKPTTPGMWQQSGGATAWDVETKANSVSEKDFPSLPAAAKTSFQPRYRAPKNAAVLKEAWIRGK</sequence>
<dbReference type="InterPro" id="IPR057634">
    <property type="entry name" value="PAH_ZNF598/HEL2"/>
</dbReference>
<dbReference type="GO" id="GO:0008270">
    <property type="term" value="F:zinc ion binding"/>
    <property type="evidence" value="ECO:0007669"/>
    <property type="project" value="UniProtKB-KW"/>
</dbReference>
<evidence type="ECO:0000256" key="13">
    <source>
        <dbReference type="SAM" id="MobiDB-lite"/>
    </source>
</evidence>
<evidence type="ECO:0000256" key="7">
    <source>
        <dbReference type="ARBA" id="ARBA00022679"/>
    </source>
</evidence>
<evidence type="ECO:0000256" key="4">
    <source>
        <dbReference type="ARBA" id="ARBA00012483"/>
    </source>
</evidence>
<evidence type="ECO:0000313" key="15">
    <source>
        <dbReference type="EMBL" id="KAJ7372695.1"/>
    </source>
</evidence>